<accession>A0AAD6YI23</accession>
<dbReference type="Proteomes" id="UP001219525">
    <property type="component" value="Unassembled WGS sequence"/>
</dbReference>
<reference evidence="1" key="1">
    <citation type="submission" date="2023-03" db="EMBL/GenBank/DDBJ databases">
        <title>Massive genome expansion in bonnet fungi (Mycena s.s.) driven by repeated elements and novel gene families across ecological guilds.</title>
        <authorList>
            <consortium name="Lawrence Berkeley National Laboratory"/>
            <person name="Harder C.B."/>
            <person name="Miyauchi S."/>
            <person name="Viragh M."/>
            <person name="Kuo A."/>
            <person name="Thoen E."/>
            <person name="Andreopoulos B."/>
            <person name="Lu D."/>
            <person name="Skrede I."/>
            <person name="Drula E."/>
            <person name="Henrissat B."/>
            <person name="Morin E."/>
            <person name="Kohler A."/>
            <person name="Barry K."/>
            <person name="LaButti K."/>
            <person name="Morin E."/>
            <person name="Salamov A."/>
            <person name="Lipzen A."/>
            <person name="Mereny Z."/>
            <person name="Hegedus B."/>
            <person name="Baldrian P."/>
            <person name="Stursova M."/>
            <person name="Weitz H."/>
            <person name="Taylor A."/>
            <person name="Grigoriev I.V."/>
            <person name="Nagy L.G."/>
            <person name="Martin F."/>
            <person name="Kauserud H."/>
        </authorList>
    </citation>
    <scope>NUCLEOTIDE SEQUENCE</scope>
    <source>
        <strain evidence="1">9144</strain>
    </source>
</reference>
<gene>
    <name evidence="1" type="ORF">GGX14DRAFT_560945</name>
</gene>
<dbReference type="AlphaFoldDB" id="A0AAD6YI23"/>
<keyword evidence="2" id="KW-1185">Reference proteome</keyword>
<evidence type="ECO:0000313" key="1">
    <source>
        <dbReference type="EMBL" id="KAJ7218597.1"/>
    </source>
</evidence>
<sequence length="277" mass="30317">MFETCGLMGSGYFWGTCHGVNRSCFLPSPPFRSRPPSHRQPVPRRCIKTTSPWIQDAPPFQLVPIPARRATSCAAHACRHAGTWPVHAALPYPQVPAVALHPSRAATPHVQLRASRHDAEAPRARPSPRNAPVRCKSCIANEREAEREGLPVIALPARRGCSPPPRPCEFRPTTRCGIRVPRVRIGAPAILGAVLVGVDPFNAISVADKTAPIGFGPSTYPIGALVLSIQMIDLIEGAWRLPSITSSSWIISLINVCVTPRMFSYISYHLMYFIMLL</sequence>
<protein>
    <submittedName>
        <fullName evidence="1">Uncharacterized protein</fullName>
    </submittedName>
</protein>
<evidence type="ECO:0000313" key="2">
    <source>
        <dbReference type="Proteomes" id="UP001219525"/>
    </source>
</evidence>
<organism evidence="1 2">
    <name type="scientific">Mycena pura</name>
    <dbReference type="NCBI Taxonomy" id="153505"/>
    <lineage>
        <taxon>Eukaryota</taxon>
        <taxon>Fungi</taxon>
        <taxon>Dikarya</taxon>
        <taxon>Basidiomycota</taxon>
        <taxon>Agaricomycotina</taxon>
        <taxon>Agaricomycetes</taxon>
        <taxon>Agaricomycetidae</taxon>
        <taxon>Agaricales</taxon>
        <taxon>Marasmiineae</taxon>
        <taxon>Mycenaceae</taxon>
        <taxon>Mycena</taxon>
    </lineage>
</organism>
<dbReference type="EMBL" id="JARJCW010000012">
    <property type="protein sequence ID" value="KAJ7218597.1"/>
    <property type="molecule type" value="Genomic_DNA"/>
</dbReference>
<proteinExistence type="predicted"/>
<comment type="caution">
    <text evidence="1">The sequence shown here is derived from an EMBL/GenBank/DDBJ whole genome shotgun (WGS) entry which is preliminary data.</text>
</comment>
<name>A0AAD6YI23_9AGAR</name>